<dbReference type="AlphaFoldDB" id="A0A1Y1UHV3"/>
<dbReference type="EMBL" id="NBSH01000005">
    <property type="protein sequence ID" value="ORX37643.1"/>
    <property type="molecule type" value="Genomic_DNA"/>
</dbReference>
<keyword evidence="3" id="KW-1185">Reference proteome</keyword>
<feature type="compositionally biased region" description="Polar residues" evidence="1">
    <location>
        <begin position="1"/>
        <end position="13"/>
    </location>
</feature>
<feature type="region of interest" description="Disordered" evidence="1">
    <location>
        <begin position="1"/>
        <end position="21"/>
    </location>
</feature>
<organism evidence="2 3">
    <name type="scientific">Kockovaella imperatae</name>
    <dbReference type="NCBI Taxonomy" id="4999"/>
    <lineage>
        <taxon>Eukaryota</taxon>
        <taxon>Fungi</taxon>
        <taxon>Dikarya</taxon>
        <taxon>Basidiomycota</taxon>
        <taxon>Agaricomycotina</taxon>
        <taxon>Tremellomycetes</taxon>
        <taxon>Tremellales</taxon>
        <taxon>Cuniculitremaceae</taxon>
        <taxon>Kockovaella</taxon>
    </lineage>
</organism>
<comment type="caution">
    <text evidence="2">The sequence shown here is derived from an EMBL/GenBank/DDBJ whole genome shotgun (WGS) entry which is preliminary data.</text>
</comment>
<dbReference type="RefSeq" id="XP_021871630.1">
    <property type="nucleotide sequence ID" value="XM_022018116.1"/>
</dbReference>
<gene>
    <name evidence="2" type="ORF">BD324DRAFT_650207</name>
</gene>
<evidence type="ECO:0000313" key="3">
    <source>
        <dbReference type="Proteomes" id="UP000193218"/>
    </source>
</evidence>
<dbReference type="Proteomes" id="UP000193218">
    <property type="component" value="Unassembled WGS sequence"/>
</dbReference>
<accession>A0A1Y1UHV3</accession>
<protein>
    <submittedName>
        <fullName evidence="2">Uncharacterized protein</fullName>
    </submittedName>
</protein>
<name>A0A1Y1UHV3_9TREE</name>
<dbReference type="GeneID" id="33559925"/>
<evidence type="ECO:0000313" key="2">
    <source>
        <dbReference type="EMBL" id="ORX37643.1"/>
    </source>
</evidence>
<sequence>MSTAQSDRAATNTDARKILHGHEDRDGRRLCLKAGFPYDESGENYSAKGHIHAGLWVKPLKDDIFERSSTNSGQEFWEELTGAELELQPAGESETWDLKIKDSPSGPEMYTGKALCSNKGFRYTYDFFSSLYNHDQGVEDAGESDEEDSQGSLLEIAHKLASENKKSTEANNTFANEDGLALSQATAIYKLHVDPRTLTEASVPDPDLRAKLSNLTWTAEGSAQVSMRGSLVDN</sequence>
<reference evidence="2 3" key="1">
    <citation type="submission" date="2017-03" db="EMBL/GenBank/DDBJ databases">
        <title>Widespread Adenine N6-methylation of Active Genes in Fungi.</title>
        <authorList>
            <consortium name="DOE Joint Genome Institute"/>
            <person name="Mondo S.J."/>
            <person name="Dannebaum R.O."/>
            <person name="Kuo R.C."/>
            <person name="Louie K.B."/>
            <person name="Bewick A.J."/>
            <person name="Labutti K."/>
            <person name="Haridas S."/>
            <person name="Kuo A."/>
            <person name="Salamov A."/>
            <person name="Ahrendt S.R."/>
            <person name="Lau R."/>
            <person name="Bowen B.P."/>
            <person name="Lipzen A."/>
            <person name="Sullivan W."/>
            <person name="Andreopoulos W.B."/>
            <person name="Clum A."/>
            <person name="Lindquist E."/>
            <person name="Daum C."/>
            <person name="Northen T.R."/>
            <person name="Ramamoorthy G."/>
            <person name="Schmitz R.J."/>
            <person name="Gryganskyi A."/>
            <person name="Culley D."/>
            <person name="Magnuson J."/>
            <person name="James T.Y."/>
            <person name="O'Malley M.A."/>
            <person name="Stajich J.E."/>
            <person name="Spatafora J.W."/>
            <person name="Visel A."/>
            <person name="Grigoriev I.V."/>
        </authorList>
    </citation>
    <scope>NUCLEOTIDE SEQUENCE [LARGE SCALE GENOMIC DNA]</scope>
    <source>
        <strain evidence="2 3">NRRL Y-17943</strain>
    </source>
</reference>
<proteinExistence type="predicted"/>
<evidence type="ECO:0000256" key="1">
    <source>
        <dbReference type="SAM" id="MobiDB-lite"/>
    </source>
</evidence>
<dbReference type="InParanoid" id="A0A1Y1UHV3"/>